<dbReference type="EMBL" id="JH712147">
    <property type="protein sequence ID" value="EJD75345.1"/>
    <property type="molecule type" value="Genomic_DNA"/>
</dbReference>
<sequence>MLASHNDIVKVTKQGVGVDIRFRSVCVGVHVWVDKQMWQCVGVGGWCDKWMDGHERKVGVGNSCEGLTGIIDAEIDFLLLFM</sequence>
<dbReference type="InParanoid" id="A0A1S0UIE2"/>
<name>A0A1S0UIE2_LOALO</name>
<dbReference type="KEGG" id="loa:LOAG_17489"/>
<gene>
    <name evidence="1" type="ORF">LOAG_17489</name>
</gene>
<proteinExistence type="predicted"/>
<organism evidence="1">
    <name type="scientific">Loa loa</name>
    <name type="common">Eye worm</name>
    <name type="synonym">Filaria loa</name>
    <dbReference type="NCBI Taxonomy" id="7209"/>
    <lineage>
        <taxon>Eukaryota</taxon>
        <taxon>Metazoa</taxon>
        <taxon>Ecdysozoa</taxon>
        <taxon>Nematoda</taxon>
        <taxon>Chromadorea</taxon>
        <taxon>Rhabditida</taxon>
        <taxon>Spirurina</taxon>
        <taxon>Spiruromorpha</taxon>
        <taxon>Filarioidea</taxon>
        <taxon>Onchocercidae</taxon>
        <taxon>Loa</taxon>
    </lineage>
</organism>
<dbReference type="CTD" id="31251675"/>
<evidence type="ECO:0000313" key="1">
    <source>
        <dbReference type="EMBL" id="EJD75345.1"/>
    </source>
</evidence>
<accession>A0A1S0UIE2</accession>
<dbReference type="AlphaFoldDB" id="A0A1S0UIE2"/>
<reference evidence="1" key="1">
    <citation type="submission" date="2012-04" db="EMBL/GenBank/DDBJ databases">
        <title>The Genome Sequence of Loa loa.</title>
        <authorList>
            <consortium name="The Broad Institute Genome Sequencing Platform"/>
            <consortium name="Broad Institute Genome Sequencing Center for Infectious Disease"/>
            <person name="Nutman T.B."/>
            <person name="Fink D.L."/>
            <person name="Russ C."/>
            <person name="Young S."/>
            <person name="Zeng Q."/>
            <person name="Gargeya S."/>
            <person name="Alvarado L."/>
            <person name="Berlin A."/>
            <person name="Chapman S.B."/>
            <person name="Chen Z."/>
            <person name="Freedman E."/>
            <person name="Gellesch M."/>
            <person name="Goldberg J."/>
            <person name="Griggs A."/>
            <person name="Gujja S."/>
            <person name="Heilman E.R."/>
            <person name="Heiman D."/>
            <person name="Howarth C."/>
            <person name="Mehta T."/>
            <person name="Neiman D."/>
            <person name="Pearson M."/>
            <person name="Roberts A."/>
            <person name="Saif S."/>
            <person name="Shea T."/>
            <person name="Shenoy N."/>
            <person name="Sisk P."/>
            <person name="Stolte C."/>
            <person name="Sykes S."/>
            <person name="White J."/>
            <person name="Yandava C."/>
            <person name="Haas B."/>
            <person name="Henn M.R."/>
            <person name="Nusbaum C."/>
            <person name="Birren B."/>
        </authorList>
    </citation>
    <scope>NUCLEOTIDE SEQUENCE [LARGE SCALE GENOMIC DNA]</scope>
</reference>
<protein>
    <submittedName>
        <fullName evidence="1">Uncharacterized protein</fullName>
    </submittedName>
</protein>
<dbReference type="RefSeq" id="XP_020306216.1">
    <property type="nucleotide sequence ID" value="XM_020450150.1"/>
</dbReference>
<dbReference type="GeneID" id="31251675"/>